<dbReference type="EC" id="5.4.99.-" evidence="5"/>
<keyword evidence="3 5" id="KW-0413">Isomerase</keyword>
<organism evidence="7 8">
    <name type="scientific">Vagococcus coleopterorum</name>
    <dbReference type="NCBI Taxonomy" id="2714946"/>
    <lineage>
        <taxon>Bacteria</taxon>
        <taxon>Bacillati</taxon>
        <taxon>Bacillota</taxon>
        <taxon>Bacilli</taxon>
        <taxon>Lactobacillales</taxon>
        <taxon>Enterococcaceae</taxon>
        <taxon>Vagococcus</taxon>
    </lineage>
</organism>
<feature type="domain" description="RNA-binding S4" evidence="6">
    <location>
        <begin position="1"/>
        <end position="59"/>
    </location>
</feature>
<dbReference type="EMBL" id="CP049886">
    <property type="protein sequence ID" value="QIL46064.1"/>
    <property type="molecule type" value="Genomic_DNA"/>
</dbReference>
<dbReference type="Gene3D" id="3.30.70.580">
    <property type="entry name" value="Pseudouridine synthase I, catalytic domain, N-terminal subdomain"/>
    <property type="match status" value="1"/>
</dbReference>
<dbReference type="CDD" id="cd02553">
    <property type="entry name" value="PseudoU_synth_RsuA"/>
    <property type="match status" value="1"/>
</dbReference>
<dbReference type="PANTHER" id="PTHR47683">
    <property type="entry name" value="PSEUDOURIDINE SYNTHASE FAMILY PROTEIN-RELATED"/>
    <property type="match status" value="1"/>
</dbReference>
<dbReference type="InterPro" id="IPR000748">
    <property type="entry name" value="PsdUridine_synth_RsuA/RluB/E/F"/>
</dbReference>
<evidence type="ECO:0000256" key="4">
    <source>
        <dbReference type="PROSITE-ProRule" id="PRU00182"/>
    </source>
</evidence>
<proteinExistence type="inferred from homology"/>
<dbReference type="InterPro" id="IPR020094">
    <property type="entry name" value="TruA/RsuA/RluB/E/F_N"/>
</dbReference>
<gene>
    <name evidence="7" type="ORF">G7081_02775</name>
</gene>
<dbReference type="RefSeq" id="WP_166007184.1">
    <property type="nucleotide sequence ID" value="NZ_CP049886.1"/>
</dbReference>
<dbReference type="InterPro" id="IPR002942">
    <property type="entry name" value="S4_RNA-bd"/>
</dbReference>
<dbReference type="Proteomes" id="UP000500890">
    <property type="component" value="Chromosome"/>
</dbReference>
<evidence type="ECO:0000256" key="3">
    <source>
        <dbReference type="ARBA" id="ARBA00023235"/>
    </source>
</evidence>
<evidence type="ECO:0000313" key="7">
    <source>
        <dbReference type="EMBL" id="QIL46064.1"/>
    </source>
</evidence>
<dbReference type="PROSITE" id="PS50889">
    <property type="entry name" value="S4"/>
    <property type="match status" value="1"/>
</dbReference>
<evidence type="ECO:0000256" key="1">
    <source>
        <dbReference type="ARBA" id="ARBA00008348"/>
    </source>
</evidence>
<reference evidence="7 8" key="1">
    <citation type="submission" date="2020-03" db="EMBL/GenBank/DDBJ databases">
        <title>Vagococcus sp. nov., isolated from beetles.</title>
        <authorList>
            <person name="Hyun D.-W."/>
            <person name="Bae J.-W."/>
        </authorList>
    </citation>
    <scope>NUCLEOTIDE SEQUENCE [LARGE SCALE GENOMIC DNA]</scope>
    <source>
        <strain evidence="7 8">HDW17A</strain>
    </source>
</reference>
<dbReference type="GO" id="GO:0005829">
    <property type="term" value="C:cytosol"/>
    <property type="evidence" value="ECO:0007669"/>
    <property type="project" value="UniProtKB-ARBA"/>
</dbReference>
<keyword evidence="2 4" id="KW-0694">RNA-binding</keyword>
<comment type="similarity">
    <text evidence="1 5">Belongs to the pseudouridine synthase RsuA family.</text>
</comment>
<dbReference type="GO" id="GO:0000455">
    <property type="term" value="P:enzyme-directed rRNA pseudouridine synthesis"/>
    <property type="evidence" value="ECO:0007669"/>
    <property type="project" value="UniProtKB-ARBA"/>
</dbReference>
<dbReference type="AlphaFoldDB" id="A0A6G8ALV4"/>
<dbReference type="SMART" id="SM00363">
    <property type="entry name" value="S4"/>
    <property type="match status" value="1"/>
</dbReference>
<dbReference type="InterPro" id="IPR020103">
    <property type="entry name" value="PsdUridine_synth_cat_dom_sf"/>
</dbReference>
<name>A0A6G8ALV4_9ENTE</name>
<dbReference type="CDD" id="cd00165">
    <property type="entry name" value="S4"/>
    <property type="match status" value="1"/>
</dbReference>
<keyword evidence="8" id="KW-1185">Reference proteome</keyword>
<dbReference type="InterPro" id="IPR006145">
    <property type="entry name" value="PsdUridine_synth_RsuA/RluA"/>
</dbReference>
<dbReference type="SUPFAM" id="SSF55120">
    <property type="entry name" value="Pseudouridine synthase"/>
    <property type="match status" value="1"/>
</dbReference>
<dbReference type="InterPro" id="IPR036986">
    <property type="entry name" value="S4_RNA-bd_sf"/>
</dbReference>
<dbReference type="Pfam" id="PF00849">
    <property type="entry name" value="PseudoU_synth_2"/>
    <property type="match status" value="1"/>
</dbReference>
<dbReference type="KEGG" id="vah:G7081_02775"/>
<evidence type="ECO:0000313" key="8">
    <source>
        <dbReference type="Proteomes" id="UP000500890"/>
    </source>
</evidence>
<dbReference type="PANTHER" id="PTHR47683:SF4">
    <property type="entry name" value="PSEUDOURIDINE SYNTHASE"/>
    <property type="match status" value="1"/>
</dbReference>
<dbReference type="SUPFAM" id="SSF55174">
    <property type="entry name" value="Alpha-L RNA-binding motif"/>
    <property type="match status" value="1"/>
</dbReference>
<dbReference type="Pfam" id="PF01479">
    <property type="entry name" value="S4"/>
    <property type="match status" value="1"/>
</dbReference>
<dbReference type="InterPro" id="IPR042092">
    <property type="entry name" value="PsdUridine_s_RsuA/RluB/E/F_cat"/>
</dbReference>
<sequence>MRLDKFLSHTGFGSRKEVKPLLKKSVIVVNGNVVKDGKFNINEASDVIMVNGEIVKYQKYFYYLLNKPKGVISATEDRNHKTVLDLLDAEDFRADLFPVGRLDKDTTGLLLITNDGELSHNLLSPKKHVSKTYRATISGIVTEDDVLTFKKGVVISGDELCKPASLKIININEEKSESTIEVTISEGKYHQVKRMFAAVGKRVVALHRLSMGEMILPRDLDEGHYIELTEKEFVF</sequence>
<dbReference type="InterPro" id="IPR050343">
    <property type="entry name" value="RsuA_PseudoU_synthase"/>
</dbReference>
<evidence type="ECO:0000259" key="6">
    <source>
        <dbReference type="SMART" id="SM00363"/>
    </source>
</evidence>
<accession>A0A6G8ALV4</accession>
<dbReference type="PROSITE" id="PS01149">
    <property type="entry name" value="PSI_RSU"/>
    <property type="match status" value="1"/>
</dbReference>
<dbReference type="GO" id="GO:0120159">
    <property type="term" value="F:rRNA pseudouridine synthase activity"/>
    <property type="evidence" value="ECO:0007669"/>
    <property type="project" value="UniProtKB-ARBA"/>
</dbReference>
<dbReference type="GO" id="GO:0003723">
    <property type="term" value="F:RNA binding"/>
    <property type="evidence" value="ECO:0007669"/>
    <property type="project" value="UniProtKB-KW"/>
</dbReference>
<dbReference type="Gene3D" id="3.30.70.1560">
    <property type="entry name" value="Alpha-L RNA-binding motif"/>
    <property type="match status" value="1"/>
</dbReference>
<protein>
    <recommendedName>
        <fullName evidence="5">Pseudouridine synthase</fullName>
        <ecNumber evidence="5">5.4.99.-</ecNumber>
    </recommendedName>
</protein>
<evidence type="ECO:0000256" key="2">
    <source>
        <dbReference type="ARBA" id="ARBA00022884"/>
    </source>
</evidence>
<evidence type="ECO:0000256" key="5">
    <source>
        <dbReference type="RuleBase" id="RU003887"/>
    </source>
</evidence>
<dbReference type="FunFam" id="3.30.70.1560:FF:000001">
    <property type="entry name" value="Pseudouridine synthase"/>
    <property type="match status" value="1"/>
</dbReference>
<dbReference type="InterPro" id="IPR018496">
    <property type="entry name" value="PsdUridine_synth_RsuA/RluB_CS"/>
</dbReference>
<dbReference type="Gene3D" id="3.10.290.10">
    <property type="entry name" value="RNA-binding S4 domain"/>
    <property type="match status" value="1"/>
</dbReference>
<dbReference type="NCBIfam" id="TIGR00093">
    <property type="entry name" value="pseudouridine synthase"/>
    <property type="match status" value="1"/>
</dbReference>